<evidence type="ECO:0000259" key="3">
    <source>
        <dbReference type="PROSITE" id="PS00036"/>
    </source>
</evidence>
<feature type="compositionally biased region" description="Low complexity" evidence="2">
    <location>
        <begin position="234"/>
        <end position="254"/>
    </location>
</feature>
<feature type="compositionally biased region" description="Basic and acidic residues" evidence="2">
    <location>
        <begin position="217"/>
        <end position="228"/>
    </location>
</feature>
<dbReference type="CDD" id="cd14688">
    <property type="entry name" value="bZIP_YAP"/>
    <property type="match status" value="1"/>
</dbReference>
<evidence type="ECO:0000256" key="2">
    <source>
        <dbReference type="SAM" id="MobiDB-lite"/>
    </source>
</evidence>
<dbReference type="RefSeq" id="XP_028479947.1">
    <property type="nucleotide sequence ID" value="XM_028616090.1"/>
</dbReference>
<dbReference type="Proteomes" id="UP000279236">
    <property type="component" value="Unassembled WGS sequence"/>
</dbReference>
<dbReference type="OrthoDB" id="3257643at2759"/>
<feature type="region of interest" description="Disordered" evidence="2">
    <location>
        <begin position="285"/>
        <end position="331"/>
    </location>
</feature>
<reference evidence="4 5" key="1">
    <citation type="submission" date="2018-11" db="EMBL/GenBank/DDBJ databases">
        <title>Genome sequence of Apiotrichum porosum DSM 27194.</title>
        <authorList>
            <person name="Aliyu H."/>
            <person name="Gorte O."/>
            <person name="Ochsenreither K."/>
        </authorList>
    </citation>
    <scope>NUCLEOTIDE SEQUENCE [LARGE SCALE GENOMIC DNA]</scope>
    <source>
        <strain evidence="4 5">DSM 27194</strain>
    </source>
</reference>
<accession>A0A427Y9C1</accession>
<feature type="domain" description="BZIP" evidence="3">
    <location>
        <begin position="28"/>
        <end position="41"/>
    </location>
</feature>
<feature type="compositionally biased region" description="Basic residues" evidence="2">
    <location>
        <begin position="30"/>
        <end position="46"/>
    </location>
</feature>
<evidence type="ECO:0000256" key="1">
    <source>
        <dbReference type="SAM" id="Coils"/>
    </source>
</evidence>
<dbReference type="AlphaFoldDB" id="A0A427Y9C1"/>
<feature type="compositionally biased region" description="Gly residues" evidence="2">
    <location>
        <begin position="303"/>
        <end position="312"/>
    </location>
</feature>
<keyword evidence="5" id="KW-1185">Reference proteome</keyword>
<feature type="compositionally biased region" description="Low complexity" evidence="2">
    <location>
        <begin position="313"/>
        <end position="325"/>
    </location>
</feature>
<organism evidence="4 5">
    <name type="scientific">Apiotrichum porosum</name>
    <dbReference type="NCBI Taxonomy" id="105984"/>
    <lineage>
        <taxon>Eukaryota</taxon>
        <taxon>Fungi</taxon>
        <taxon>Dikarya</taxon>
        <taxon>Basidiomycota</taxon>
        <taxon>Agaricomycotina</taxon>
        <taxon>Tremellomycetes</taxon>
        <taxon>Trichosporonales</taxon>
        <taxon>Trichosporonaceae</taxon>
        <taxon>Apiotrichum</taxon>
    </lineage>
</organism>
<protein>
    <recommendedName>
        <fullName evidence="3">BZIP domain-containing protein</fullName>
    </recommendedName>
</protein>
<evidence type="ECO:0000313" key="5">
    <source>
        <dbReference type="Proteomes" id="UP000279236"/>
    </source>
</evidence>
<dbReference type="EMBL" id="RSCE01000001">
    <property type="protein sequence ID" value="RSH87739.1"/>
    <property type="molecule type" value="Genomic_DNA"/>
</dbReference>
<feature type="coiled-coil region" evidence="1">
    <location>
        <begin position="46"/>
        <end position="106"/>
    </location>
</feature>
<dbReference type="GO" id="GO:0003700">
    <property type="term" value="F:DNA-binding transcription factor activity"/>
    <property type="evidence" value="ECO:0007669"/>
    <property type="project" value="InterPro"/>
</dbReference>
<evidence type="ECO:0000313" key="4">
    <source>
        <dbReference type="EMBL" id="RSH87739.1"/>
    </source>
</evidence>
<comment type="caution">
    <text evidence="4">The sequence shown here is derived from an EMBL/GenBank/DDBJ whole genome shotgun (WGS) entry which is preliminary data.</text>
</comment>
<proteinExistence type="predicted"/>
<keyword evidence="1" id="KW-0175">Coiled coil</keyword>
<feature type="region of interest" description="Disordered" evidence="2">
    <location>
        <begin position="1"/>
        <end position="46"/>
    </location>
</feature>
<dbReference type="GeneID" id="39584798"/>
<dbReference type="InterPro" id="IPR004827">
    <property type="entry name" value="bZIP"/>
</dbReference>
<gene>
    <name evidence="4" type="ORF">EHS24_000255</name>
</gene>
<feature type="region of interest" description="Disordered" evidence="2">
    <location>
        <begin position="379"/>
        <end position="400"/>
    </location>
</feature>
<feature type="compositionally biased region" description="Polar residues" evidence="2">
    <location>
        <begin position="1"/>
        <end position="14"/>
    </location>
</feature>
<feature type="region of interest" description="Disordered" evidence="2">
    <location>
        <begin position="115"/>
        <end position="269"/>
    </location>
</feature>
<name>A0A427Y9C1_9TREE</name>
<sequence length="400" mass="41646">MMQSSSSAPHTRTPSGAALGGPDDGDNRSRNAKAQRRHREKRKAHFKALEDSVALLTAQLEEARRQVSAAAYASSRIAYSPESKDVAQLAAENAYLRDENADLRRQLYAVRINYTPRDPGSAGGPLGAPPTAGGEPPKVGPWMGGDIKQEPASGAAPYGVYGVQSAGMVSPPRVGSSSHGRTMSHPGDFVRDPAAEGSTSAPSSYPPPLYQFGTIVGEDKWAAQDPTRHPQRGSSSSSSRSRLLSSSSAPSASPYVQSAPFPTDPRAHALSTHNAAYPVRYESTVYPAVPPPHNLPRSAVGSSSGGGGGPSSSGGYAHGAPPGSGVAYVPRTDGEVTTWGQQDQAVQHGQQQTTFAASAAASTSAAAFAATGAAYTNPLPTNPNPIAFPPNHWREQQPRH</sequence>
<dbReference type="PROSITE" id="PS00036">
    <property type="entry name" value="BZIP_BASIC"/>
    <property type="match status" value="1"/>
</dbReference>